<dbReference type="Proteomes" id="UP001160550">
    <property type="component" value="Unassembled WGS sequence"/>
</dbReference>
<protein>
    <submittedName>
        <fullName evidence="1">ATP-binding protein</fullName>
    </submittedName>
</protein>
<proteinExistence type="predicted"/>
<evidence type="ECO:0000313" key="2">
    <source>
        <dbReference type="Proteomes" id="UP001160550"/>
    </source>
</evidence>
<organism evidence="1 2">
    <name type="scientific">Luteimonas composti</name>
    <dbReference type="NCBI Taxonomy" id="398257"/>
    <lineage>
        <taxon>Bacteria</taxon>
        <taxon>Pseudomonadati</taxon>
        <taxon>Pseudomonadota</taxon>
        <taxon>Gammaproteobacteria</taxon>
        <taxon>Lysobacterales</taxon>
        <taxon>Lysobacteraceae</taxon>
        <taxon>Luteimonas</taxon>
    </lineage>
</organism>
<dbReference type="Pfam" id="PF13589">
    <property type="entry name" value="HATPase_c_3"/>
    <property type="match status" value="1"/>
</dbReference>
<dbReference type="RefSeq" id="WP_280942350.1">
    <property type="nucleotide sequence ID" value="NZ_JARYGX010000018.1"/>
</dbReference>
<keyword evidence="1" id="KW-0067">ATP-binding</keyword>
<dbReference type="InterPro" id="IPR036890">
    <property type="entry name" value="HATPase_C_sf"/>
</dbReference>
<accession>A0ABT6MR89</accession>
<name>A0ABT6MR89_9GAMM</name>
<reference evidence="1" key="2">
    <citation type="submission" date="2023-04" db="EMBL/GenBank/DDBJ databases">
        <authorList>
            <person name="Sun J.-Q."/>
        </authorList>
    </citation>
    <scope>NUCLEOTIDE SEQUENCE</scope>
    <source>
        <strain evidence="1">CC-YY355</strain>
    </source>
</reference>
<dbReference type="SUPFAM" id="SSF55874">
    <property type="entry name" value="ATPase domain of HSP90 chaperone/DNA topoisomerase II/histidine kinase"/>
    <property type="match status" value="1"/>
</dbReference>
<dbReference type="GO" id="GO:0005524">
    <property type="term" value="F:ATP binding"/>
    <property type="evidence" value="ECO:0007669"/>
    <property type="project" value="UniProtKB-KW"/>
</dbReference>
<dbReference type="EMBL" id="JARYGX010000018">
    <property type="protein sequence ID" value="MDH7453137.1"/>
    <property type="molecule type" value="Genomic_DNA"/>
</dbReference>
<dbReference type="Gene3D" id="3.30.565.10">
    <property type="entry name" value="Histidine kinase-like ATPase, C-terminal domain"/>
    <property type="match status" value="1"/>
</dbReference>
<sequence>MRDIGYSFESALADIVDNSISAEATRIDIVNDVDPVAGPYLGILDNGWGMAPAELTQAMQHGSRSPREVRDAGDLGRFGLGLKTASFSQCRRLTVVSRKGGELAARCWDLDLVVEKDEWILRLLDEHEISRLPLVDRIGANGTLVLWQKLDRLDALSDDANEIYAALNQMFSSARAHLALTFHRFIAPDPGDPPAEVAILINGATVEPVDPFARRMTPHSDAHEVETLSIGTGEIIVQGFTLPHHQRLTTDQLEAMELGSSLIETQGLYIYRARRLVSGGSWLGMARRAELTKLLRVRVDVPTALDSEWSIDVRKSRMRVPAIVSTRLRPLVERMTESARRPYTYRGTRQAATSGLSLWQRVEDRGKLRYEIRRDHPIIEDLRRAAGARGGTEAVLLAIEATLPLETLFSDIAATPKGVRQGDVDTEALRQMLAAFVEAMVPGRDTLPVAIAEKILATPVFAGQPHARTLLSGLRRIQE</sequence>
<evidence type="ECO:0000313" key="1">
    <source>
        <dbReference type="EMBL" id="MDH7453137.1"/>
    </source>
</evidence>
<comment type="caution">
    <text evidence="1">The sequence shown here is derived from an EMBL/GenBank/DDBJ whole genome shotgun (WGS) entry which is preliminary data.</text>
</comment>
<reference evidence="1" key="1">
    <citation type="journal article" date="2007" name="Int. J. Syst. Evol. Microbiol.">
        <title>Luteimonas composti sp. nov., a moderately thermophilic bacterium isolated from food waste.</title>
        <authorList>
            <person name="Young C.C."/>
            <person name="Kampfer P."/>
            <person name="Chen W.M."/>
            <person name="Yen W.S."/>
            <person name="Arun A.B."/>
            <person name="Lai W.A."/>
            <person name="Shen F.T."/>
            <person name="Rekha P.D."/>
            <person name="Lin K.Y."/>
            <person name="Chou J.H."/>
        </authorList>
    </citation>
    <scope>NUCLEOTIDE SEQUENCE</scope>
    <source>
        <strain evidence="1">CC-YY355</strain>
    </source>
</reference>
<keyword evidence="1" id="KW-0547">Nucleotide-binding</keyword>
<keyword evidence="2" id="KW-1185">Reference proteome</keyword>
<gene>
    <name evidence="1" type="ORF">QF205_08645</name>
</gene>